<dbReference type="SUPFAM" id="SSF53254">
    <property type="entry name" value="Phosphoglycerate mutase-like"/>
    <property type="match status" value="1"/>
</dbReference>
<evidence type="ECO:0000313" key="2">
    <source>
        <dbReference type="Proteomes" id="UP000288178"/>
    </source>
</evidence>
<name>A0A437JYQ1_9BURK</name>
<proteinExistence type="predicted"/>
<reference evidence="1 2" key="1">
    <citation type="submission" date="2019-01" db="EMBL/GenBank/DDBJ databases">
        <authorList>
            <person name="Chen W.-M."/>
        </authorList>
    </citation>
    <scope>NUCLEOTIDE SEQUENCE [LARGE SCALE GENOMIC DNA]</scope>
    <source>
        <strain evidence="1 2">ICH-3</strain>
    </source>
</reference>
<dbReference type="EMBL" id="SACT01000002">
    <property type="protein sequence ID" value="RVT52759.1"/>
    <property type="molecule type" value="Genomic_DNA"/>
</dbReference>
<dbReference type="Proteomes" id="UP000288178">
    <property type="component" value="Unassembled WGS sequence"/>
</dbReference>
<dbReference type="InterPro" id="IPR013078">
    <property type="entry name" value="His_Pase_superF_clade-1"/>
</dbReference>
<dbReference type="RefSeq" id="WP_128198131.1">
    <property type="nucleotide sequence ID" value="NZ_SACT01000002.1"/>
</dbReference>
<dbReference type="Pfam" id="PF00300">
    <property type="entry name" value="His_Phos_1"/>
    <property type="match status" value="1"/>
</dbReference>
<protein>
    <submittedName>
        <fullName evidence="1">Histidine phosphatase family protein</fullName>
    </submittedName>
</protein>
<dbReference type="Gene3D" id="3.40.50.1240">
    <property type="entry name" value="Phosphoglycerate mutase-like"/>
    <property type="match status" value="1"/>
</dbReference>
<comment type="caution">
    <text evidence="1">The sequence shown here is derived from an EMBL/GenBank/DDBJ whole genome shotgun (WGS) entry which is preliminary data.</text>
</comment>
<accession>A0A437JYQ1</accession>
<dbReference type="AlphaFoldDB" id="A0A437JYQ1"/>
<keyword evidence="2" id="KW-1185">Reference proteome</keyword>
<organism evidence="1 2">
    <name type="scientific">Rubrivivax albus</name>
    <dbReference type="NCBI Taxonomy" id="2499835"/>
    <lineage>
        <taxon>Bacteria</taxon>
        <taxon>Pseudomonadati</taxon>
        <taxon>Pseudomonadota</taxon>
        <taxon>Betaproteobacteria</taxon>
        <taxon>Burkholderiales</taxon>
        <taxon>Sphaerotilaceae</taxon>
        <taxon>Rubrivivax</taxon>
    </lineage>
</organism>
<gene>
    <name evidence="1" type="ORF">ENE75_10130</name>
</gene>
<sequence>MHRRTLLAATLAAPPLVRARSEPDVAALLAAGGCVIAFRHALAPGTFDPPDFRVDDCRTQRNLSDEGRAQARRIGEWFRACRLTPARVRSSPWCRCVDTAELAFGQAERWDLLGSPRGSSDAVNARRLPGLRAALAAVPPGQFQAWVTHNFVLQDFTGSGGSSGEGFVLRAGPDNAVQVIARLPT</sequence>
<dbReference type="OrthoDB" id="8685508at2"/>
<evidence type="ECO:0000313" key="1">
    <source>
        <dbReference type="EMBL" id="RVT52759.1"/>
    </source>
</evidence>
<dbReference type="InterPro" id="IPR029033">
    <property type="entry name" value="His_PPase_superfam"/>
</dbReference>
<dbReference type="CDD" id="cd07040">
    <property type="entry name" value="HP"/>
    <property type="match status" value="1"/>
</dbReference>